<gene>
    <name evidence="2" type="ORF">JYK14_19815</name>
</gene>
<feature type="domain" description="Carbohydrate binding module xylan-binding" evidence="1">
    <location>
        <begin position="2"/>
        <end position="36"/>
    </location>
</feature>
<proteinExistence type="predicted"/>
<evidence type="ECO:0000313" key="3">
    <source>
        <dbReference type="Proteomes" id="UP001523392"/>
    </source>
</evidence>
<sequence length="37" mass="3888">MKGDWAAGNHPVAVNFLNDAYGGTATTDRNLHSDSIA</sequence>
<reference evidence="2 3" key="1">
    <citation type="submission" date="2021-12" db="EMBL/GenBank/DDBJ databases">
        <title>Siccirubricoccus leaddurans sp. nov., a high concentration Zn2+ tolerance bacterium.</title>
        <authorList>
            <person name="Cao Y."/>
        </authorList>
    </citation>
    <scope>NUCLEOTIDE SEQUENCE [LARGE SCALE GENOMIC DNA]</scope>
    <source>
        <strain evidence="2 3">KC 17139</strain>
    </source>
</reference>
<dbReference type="Pfam" id="PF16841">
    <property type="entry name" value="CBM60"/>
    <property type="match status" value="1"/>
</dbReference>
<evidence type="ECO:0000259" key="1">
    <source>
        <dbReference type="Pfam" id="PF16841"/>
    </source>
</evidence>
<protein>
    <recommendedName>
        <fullName evidence="1">Carbohydrate binding module xylan-binding domain-containing protein</fullName>
    </recommendedName>
</protein>
<accession>A0ABT1D8W7</accession>
<organism evidence="2 3">
    <name type="scientific">Siccirubricoccus soli</name>
    <dbReference type="NCBI Taxonomy" id="2899147"/>
    <lineage>
        <taxon>Bacteria</taxon>
        <taxon>Pseudomonadati</taxon>
        <taxon>Pseudomonadota</taxon>
        <taxon>Alphaproteobacteria</taxon>
        <taxon>Acetobacterales</taxon>
        <taxon>Roseomonadaceae</taxon>
        <taxon>Siccirubricoccus</taxon>
    </lineage>
</organism>
<evidence type="ECO:0000313" key="2">
    <source>
        <dbReference type="EMBL" id="MCO6418393.1"/>
    </source>
</evidence>
<comment type="caution">
    <text evidence="2">The sequence shown here is derived from an EMBL/GenBank/DDBJ whole genome shotgun (WGS) entry which is preliminary data.</text>
</comment>
<dbReference type="InterPro" id="IPR031768">
    <property type="entry name" value="CBM60_xylan-bd"/>
</dbReference>
<dbReference type="EMBL" id="JAFIRR010000128">
    <property type="protein sequence ID" value="MCO6418393.1"/>
    <property type="molecule type" value="Genomic_DNA"/>
</dbReference>
<keyword evidence="3" id="KW-1185">Reference proteome</keyword>
<name>A0ABT1D8W7_9PROT</name>
<dbReference type="Proteomes" id="UP001523392">
    <property type="component" value="Unassembled WGS sequence"/>
</dbReference>